<gene>
    <name evidence="3" type="ORF">J3D65DRAFT_424000</name>
</gene>
<keyword evidence="4" id="KW-1185">Reference proteome</keyword>
<dbReference type="Proteomes" id="UP001360953">
    <property type="component" value="Unassembled WGS sequence"/>
</dbReference>
<dbReference type="GeneID" id="92029037"/>
<feature type="compositionally biased region" description="Basic residues" evidence="1">
    <location>
        <begin position="128"/>
        <end position="141"/>
    </location>
</feature>
<feature type="transmembrane region" description="Helical" evidence="2">
    <location>
        <begin position="6"/>
        <end position="28"/>
    </location>
</feature>
<protein>
    <submittedName>
        <fullName evidence="3">Uncharacterized protein</fullName>
    </submittedName>
</protein>
<dbReference type="RefSeq" id="XP_066653521.1">
    <property type="nucleotide sequence ID" value="XM_066796131.1"/>
</dbReference>
<name>A0ABR1LJS5_9PEZI</name>
<accession>A0ABR1LJS5</accession>
<reference evidence="3 4" key="1">
    <citation type="submission" date="2024-04" db="EMBL/GenBank/DDBJ databases">
        <title>Phyllosticta paracitricarpa is synonymous to the EU quarantine fungus P. citricarpa based on phylogenomic analyses.</title>
        <authorList>
            <consortium name="Lawrence Berkeley National Laboratory"/>
            <person name="Van ingen-buijs V.A."/>
            <person name="Van westerhoven A.C."/>
            <person name="Haridas S."/>
            <person name="Skiadas P."/>
            <person name="Martin F."/>
            <person name="Groenewald J.Z."/>
            <person name="Crous P.W."/>
            <person name="Seidl M.F."/>
        </authorList>
    </citation>
    <scope>NUCLEOTIDE SEQUENCE [LARGE SCALE GENOMIC DNA]</scope>
    <source>
        <strain evidence="3 4">CPC 17464</strain>
    </source>
</reference>
<feature type="region of interest" description="Disordered" evidence="1">
    <location>
        <begin position="107"/>
        <end position="192"/>
    </location>
</feature>
<sequence length="227" mass="25033">MNSTKNVQFGCACFFLELVSLLESFLYTIFKSVMVLEHRLGRFVSLSMLAGILSQSALFSRAFAAGNLTYCTGLHLQKSLGPTAQWVSKERDMVHCNYCTRGAVMPHESDTATPKEHSSGSQQQQQRQKQRQRQPKAKHQRIPQSAPSSSPSSNHEASTTHLIFAIITRSDKKRHPSNDSKSRIGGQDCFPTSPPLARWLAGSLARSLASINSSRSASDPQSVLVLE</sequence>
<feature type="compositionally biased region" description="Basic and acidic residues" evidence="1">
    <location>
        <begin position="107"/>
        <end position="118"/>
    </location>
</feature>
<evidence type="ECO:0000256" key="1">
    <source>
        <dbReference type="SAM" id="MobiDB-lite"/>
    </source>
</evidence>
<keyword evidence="2" id="KW-0472">Membrane</keyword>
<organism evidence="3 4">
    <name type="scientific">Phyllosticta citribraziliensis</name>
    <dbReference type="NCBI Taxonomy" id="989973"/>
    <lineage>
        <taxon>Eukaryota</taxon>
        <taxon>Fungi</taxon>
        <taxon>Dikarya</taxon>
        <taxon>Ascomycota</taxon>
        <taxon>Pezizomycotina</taxon>
        <taxon>Dothideomycetes</taxon>
        <taxon>Dothideomycetes incertae sedis</taxon>
        <taxon>Botryosphaeriales</taxon>
        <taxon>Phyllostictaceae</taxon>
        <taxon>Phyllosticta</taxon>
    </lineage>
</organism>
<evidence type="ECO:0000313" key="4">
    <source>
        <dbReference type="Proteomes" id="UP001360953"/>
    </source>
</evidence>
<evidence type="ECO:0000256" key="2">
    <source>
        <dbReference type="SAM" id="Phobius"/>
    </source>
</evidence>
<keyword evidence="2" id="KW-0812">Transmembrane</keyword>
<keyword evidence="2" id="KW-1133">Transmembrane helix</keyword>
<evidence type="ECO:0000313" key="3">
    <source>
        <dbReference type="EMBL" id="KAK7534796.1"/>
    </source>
</evidence>
<dbReference type="EMBL" id="JBBPEH010000008">
    <property type="protein sequence ID" value="KAK7534796.1"/>
    <property type="molecule type" value="Genomic_DNA"/>
</dbReference>
<proteinExistence type="predicted"/>
<comment type="caution">
    <text evidence="3">The sequence shown here is derived from an EMBL/GenBank/DDBJ whole genome shotgun (WGS) entry which is preliminary data.</text>
</comment>
<feature type="compositionally biased region" description="Low complexity" evidence="1">
    <location>
        <begin position="143"/>
        <end position="153"/>
    </location>
</feature>